<feature type="domain" description="Protein kinase" evidence="1">
    <location>
        <begin position="1"/>
        <end position="263"/>
    </location>
</feature>
<reference evidence="4" key="1">
    <citation type="submission" date="2016-04" db="UniProtKB">
        <authorList>
            <consortium name="WormBaseParasite"/>
        </authorList>
    </citation>
    <scope>IDENTIFICATION</scope>
</reference>
<dbReference type="GO" id="GO:0005524">
    <property type="term" value="F:ATP binding"/>
    <property type="evidence" value="ECO:0007669"/>
    <property type="project" value="InterPro"/>
</dbReference>
<dbReference type="Gene3D" id="3.10.20.90">
    <property type="entry name" value="Phosphatidylinositol 3-kinase Catalytic Subunit, Chain A, domain 1"/>
    <property type="match status" value="1"/>
</dbReference>
<sequence>MSGVGPFRGALIAESKSDTISANDLRLSVHTFLLDVYQDDGTSVRKEISSITLMFFDTVVAELACTCGDFEYFEYEDEDGDRIAIRSDDDMSAFVSLLTKKQYLKPSNILVNTSGYVKLCDFGLSKVMEHSVTRSYVGTTRYMAPERVRGGVYRIESDIWSFGLTLWELAEGVFPLPTVNDDSITLSLPYLSDQRIPTERISQSKLFVEDSAANTAYLIDQENVVVLDADLKLKDVFEWCDGYESPPIGVDFMQDTSELHVILQNGQVITVHADTQTICSACFLGEECLAAAWSPDQAVLVTTESDRVVFYTRDYEIISSWIMSSNDIGRDALVTVGWGEAETQFQGSAGKAAREKPMEVVRTAFPNDTRRSYIKWRADGLFVSVSFFEEQSGERRIAVFNKNGELMARLKNTEPIEEAIAMRPTGNYIATTRKAADGRRVMAFYERNGEKRHEMRMSHSFDKCKLMDMQWDIDSSCLCVHLRYADKDELEIWTVSNYDWKCQWVARFSQSILQWEWHTEKAKQMSVLFSDGRFSRLHFASMPIVVDGNALVVASEEFRFTNLNELLIPPPLCEYAVHHMRTIHAVSFDNSRLAVVDGDFNLHTFDMLNDLHFK</sequence>
<proteinExistence type="predicted"/>
<evidence type="ECO:0000259" key="1">
    <source>
        <dbReference type="PROSITE" id="PS50011"/>
    </source>
</evidence>
<dbReference type="SUPFAM" id="SSF69322">
    <property type="entry name" value="Tricorn protease domain 2"/>
    <property type="match status" value="1"/>
</dbReference>
<name>A0A158QYU3_NIPBR</name>
<dbReference type="PROSITE" id="PS50011">
    <property type="entry name" value="PROTEIN_KINASE_DOM"/>
    <property type="match status" value="1"/>
</dbReference>
<dbReference type="PANTHER" id="PTHR12747">
    <property type="entry name" value="ELONGATOR COMPLEX PROTEIN 1"/>
    <property type="match status" value="1"/>
</dbReference>
<dbReference type="UniPathway" id="UPA00988"/>
<dbReference type="InterPro" id="IPR000719">
    <property type="entry name" value="Prot_kinase_dom"/>
</dbReference>
<dbReference type="InterPro" id="IPR056164">
    <property type="entry name" value="Beta-prop_ELP1_1st"/>
</dbReference>
<evidence type="ECO:0000313" key="3">
    <source>
        <dbReference type="Proteomes" id="UP000271162"/>
    </source>
</evidence>
<evidence type="ECO:0000313" key="2">
    <source>
        <dbReference type="EMBL" id="VDL72631.1"/>
    </source>
</evidence>
<dbReference type="SUPFAM" id="SSF54277">
    <property type="entry name" value="CAD &amp; PB1 domains"/>
    <property type="match status" value="1"/>
</dbReference>
<dbReference type="Proteomes" id="UP000271162">
    <property type="component" value="Unassembled WGS sequence"/>
</dbReference>
<accession>A0A158QYU3</accession>
<dbReference type="Pfam" id="PF04762">
    <property type="entry name" value="Beta-prop_ELP1_1st"/>
    <property type="match status" value="1"/>
</dbReference>
<evidence type="ECO:0000313" key="4">
    <source>
        <dbReference type="WBParaSite" id="NBR_0000904101-mRNA-1"/>
    </source>
</evidence>
<dbReference type="GO" id="GO:0002926">
    <property type="term" value="P:tRNA wobble base 5-methoxycarbonylmethyl-2-thiouridinylation"/>
    <property type="evidence" value="ECO:0007669"/>
    <property type="project" value="TreeGrafter"/>
</dbReference>
<dbReference type="InterPro" id="IPR006849">
    <property type="entry name" value="Elp1"/>
</dbReference>
<protein>
    <submittedName>
        <fullName evidence="4">Protein kinase domain-containing protein</fullName>
    </submittedName>
</protein>
<reference evidence="2 3" key="2">
    <citation type="submission" date="2018-11" db="EMBL/GenBank/DDBJ databases">
        <authorList>
            <consortium name="Pathogen Informatics"/>
        </authorList>
    </citation>
    <scope>NUCLEOTIDE SEQUENCE [LARGE SCALE GENOMIC DNA]</scope>
</reference>
<dbReference type="GO" id="GO:0005829">
    <property type="term" value="C:cytosol"/>
    <property type="evidence" value="ECO:0007669"/>
    <property type="project" value="TreeGrafter"/>
</dbReference>
<dbReference type="PANTHER" id="PTHR12747:SF0">
    <property type="entry name" value="ELONGATOR COMPLEX PROTEIN 1"/>
    <property type="match status" value="1"/>
</dbReference>
<dbReference type="SUPFAM" id="SSF56112">
    <property type="entry name" value="Protein kinase-like (PK-like)"/>
    <property type="match status" value="1"/>
</dbReference>
<dbReference type="GO" id="GO:0000049">
    <property type="term" value="F:tRNA binding"/>
    <property type="evidence" value="ECO:0007669"/>
    <property type="project" value="TreeGrafter"/>
</dbReference>
<dbReference type="GO" id="GO:0004672">
    <property type="term" value="F:protein kinase activity"/>
    <property type="evidence" value="ECO:0007669"/>
    <property type="project" value="InterPro"/>
</dbReference>
<keyword evidence="3" id="KW-1185">Reference proteome</keyword>
<gene>
    <name evidence="2" type="ORF">NBR_LOCUS9042</name>
</gene>
<dbReference type="AlphaFoldDB" id="A0A158QYU3"/>
<dbReference type="WBParaSite" id="NBR_0000904101-mRNA-1">
    <property type="protein sequence ID" value="NBR_0000904101-mRNA-1"/>
    <property type="gene ID" value="NBR_0000904101"/>
</dbReference>
<dbReference type="STRING" id="27835.A0A158QYU3"/>
<dbReference type="EMBL" id="UYSL01020082">
    <property type="protein sequence ID" value="VDL72631.1"/>
    <property type="molecule type" value="Genomic_DNA"/>
</dbReference>
<dbReference type="Gene3D" id="1.10.510.10">
    <property type="entry name" value="Transferase(Phosphotransferase) domain 1"/>
    <property type="match status" value="1"/>
</dbReference>
<dbReference type="OMA" id="ISSWIMS"/>
<dbReference type="InterPro" id="IPR011009">
    <property type="entry name" value="Kinase-like_dom_sf"/>
</dbReference>
<dbReference type="Pfam" id="PF00069">
    <property type="entry name" value="Pkinase"/>
    <property type="match status" value="1"/>
</dbReference>
<dbReference type="GO" id="GO:0033588">
    <property type="term" value="C:elongator holoenzyme complex"/>
    <property type="evidence" value="ECO:0007669"/>
    <property type="project" value="InterPro"/>
</dbReference>
<organism evidence="4">
    <name type="scientific">Nippostrongylus brasiliensis</name>
    <name type="common">Rat hookworm</name>
    <dbReference type="NCBI Taxonomy" id="27835"/>
    <lineage>
        <taxon>Eukaryota</taxon>
        <taxon>Metazoa</taxon>
        <taxon>Ecdysozoa</taxon>
        <taxon>Nematoda</taxon>
        <taxon>Chromadorea</taxon>
        <taxon>Rhabditida</taxon>
        <taxon>Rhabditina</taxon>
        <taxon>Rhabditomorpha</taxon>
        <taxon>Strongyloidea</taxon>
        <taxon>Heligmosomidae</taxon>
        <taxon>Nippostrongylus</taxon>
    </lineage>
</organism>